<evidence type="ECO:0000313" key="1">
    <source>
        <dbReference type="EMBL" id="GFN79056.1"/>
    </source>
</evidence>
<gene>
    <name evidence="1" type="ORF">PoB_000556200</name>
</gene>
<sequence length="111" mass="12308">MISGFQALRQARAPMAGLEPATNGSLQISGRIHYHCTTNYKEEDYMYKKKKRNSSVWRRNARTCTSPKSAPIGLGLRGVTRTRAGRSVKVLGQALLTEAQLKVSPPPHLPF</sequence>
<proteinExistence type="predicted"/>
<protein>
    <submittedName>
        <fullName evidence="1">Uncharacterized protein</fullName>
    </submittedName>
</protein>
<dbReference type="Proteomes" id="UP000735302">
    <property type="component" value="Unassembled WGS sequence"/>
</dbReference>
<comment type="caution">
    <text evidence="1">The sequence shown here is derived from an EMBL/GenBank/DDBJ whole genome shotgun (WGS) entry which is preliminary data.</text>
</comment>
<evidence type="ECO:0000313" key="2">
    <source>
        <dbReference type="Proteomes" id="UP000735302"/>
    </source>
</evidence>
<dbReference type="AlphaFoldDB" id="A0AAV3YAC2"/>
<accession>A0AAV3YAC2</accession>
<name>A0AAV3YAC2_9GAST</name>
<organism evidence="1 2">
    <name type="scientific">Plakobranchus ocellatus</name>
    <dbReference type="NCBI Taxonomy" id="259542"/>
    <lineage>
        <taxon>Eukaryota</taxon>
        <taxon>Metazoa</taxon>
        <taxon>Spiralia</taxon>
        <taxon>Lophotrochozoa</taxon>
        <taxon>Mollusca</taxon>
        <taxon>Gastropoda</taxon>
        <taxon>Heterobranchia</taxon>
        <taxon>Euthyneura</taxon>
        <taxon>Panpulmonata</taxon>
        <taxon>Sacoglossa</taxon>
        <taxon>Placobranchoidea</taxon>
        <taxon>Plakobranchidae</taxon>
        <taxon>Plakobranchus</taxon>
    </lineage>
</organism>
<keyword evidence="2" id="KW-1185">Reference proteome</keyword>
<dbReference type="EMBL" id="BLXT01000641">
    <property type="protein sequence ID" value="GFN79056.1"/>
    <property type="molecule type" value="Genomic_DNA"/>
</dbReference>
<reference evidence="1 2" key="1">
    <citation type="journal article" date="2021" name="Elife">
        <title>Chloroplast acquisition without the gene transfer in kleptoplastic sea slugs, Plakobranchus ocellatus.</title>
        <authorList>
            <person name="Maeda T."/>
            <person name="Takahashi S."/>
            <person name="Yoshida T."/>
            <person name="Shimamura S."/>
            <person name="Takaki Y."/>
            <person name="Nagai Y."/>
            <person name="Toyoda A."/>
            <person name="Suzuki Y."/>
            <person name="Arimoto A."/>
            <person name="Ishii H."/>
            <person name="Satoh N."/>
            <person name="Nishiyama T."/>
            <person name="Hasebe M."/>
            <person name="Maruyama T."/>
            <person name="Minagawa J."/>
            <person name="Obokata J."/>
            <person name="Shigenobu S."/>
        </authorList>
    </citation>
    <scope>NUCLEOTIDE SEQUENCE [LARGE SCALE GENOMIC DNA]</scope>
</reference>